<evidence type="ECO:0000259" key="2">
    <source>
        <dbReference type="PROSITE" id="PS50006"/>
    </source>
</evidence>
<proteinExistence type="predicted"/>
<dbReference type="Pfam" id="PF00498">
    <property type="entry name" value="FHA"/>
    <property type="match status" value="1"/>
</dbReference>
<accession>A0A7S1A4U3</accession>
<feature type="compositionally biased region" description="Basic and acidic residues" evidence="1">
    <location>
        <begin position="150"/>
        <end position="166"/>
    </location>
</feature>
<reference evidence="3" key="1">
    <citation type="submission" date="2021-01" db="EMBL/GenBank/DDBJ databases">
        <authorList>
            <person name="Corre E."/>
            <person name="Pelletier E."/>
            <person name="Niang G."/>
            <person name="Scheremetjew M."/>
            <person name="Finn R."/>
            <person name="Kale V."/>
            <person name="Holt S."/>
            <person name="Cochrane G."/>
            <person name="Meng A."/>
            <person name="Brown T."/>
            <person name="Cohen L."/>
        </authorList>
    </citation>
    <scope>NUCLEOTIDE SEQUENCE</scope>
</reference>
<feature type="domain" description="FHA" evidence="2">
    <location>
        <begin position="326"/>
        <end position="382"/>
    </location>
</feature>
<feature type="compositionally biased region" description="Low complexity" evidence="1">
    <location>
        <begin position="10"/>
        <end position="35"/>
    </location>
</feature>
<evidence type="ECO:0000313" key="3">
    <source>
        <dbReference type="EMBL" id="CAD8842799.1"/>
    </source>
</evidence>
<gene>
    <name evidence="3" type="ORF">NSCI0253_LOCUS17147</name>
</gene>
<organism evidence="3">
    <name type="scientific">Noctiluca scintillans</name>
    <name type="common">Sea sparkle</name>
    <name type="synonym">Red tide dinoflagellate</name>
    <dbReference type="NCBI Taxonomy" id="2966"/>
    <lineage>
        <taxon>Eukaryota</taxon>
        <taxon>Sar</taxon>
        <taxon>Alveolata</taxon>
        <taxon>Dinophyceae</taxon>
        <taxon>Noctilucales</taxon>
        <taxon>Noctilucaceae</taxon>
        <taxon>Noctiluca</taxon>
    </lineage>
</organism>
<sequence length="504" mass="55617">MPKRGRSRHSTASESSTSSRRSPSSSSSSTSSVRGGKNKDRKRRKGKTSEQNGGGHRRVARVASELAPTRGSEADADDTGRVEEVMHEIESLKDIIRDLKKRRAETLAAEGRQKIDQRIEVLKEMITSREKELIGEMELEFSNEGQQTSKESEFGHPEETRDPPVDKSEDGVALFQEMHKEVASLKCMLKEKRQHLAQEGDASARLAVGKEVDVLKDMLRERKTAVVIRQDESREMVREIEKARERSAVQDVRPSLPDGVGVQSEKEQVEHAYLVPPLGKKVPPCDLPVWCAVPNVDDIKVDVVLVRHTVATSKTKRVDFGRRSWVLLGRRYSGIGGAEVDIGLASQRASRNHALLLRNWLGQVFLMDLRSSHGTFLDKKRLPPHVPFQWKVGAVVFFADDGVERFEMQAKALDSSNAAAPDADEGKATRASAWLTEAVGAAAAKAKDLTAASAAARSAAAPQNARISQRSSTHGKKTTDSAELYPDTWDVPADGLSSFYSWKP</sequence>
<dbReference type="InterPro" id="IPR000253">
    <property type="entry name" value="FHA_dom"/>
</dbReference>
<evidence type="ECO:0000256" key="1">
    <source>
        <dbReference type="SAM" id="MobiDB-lite"/>
    </source>
</evidence>
<feature type="region of interest" description="Disordered" evidence="1">
    <location>
        <begin position="140"/>
        <end position="166"/>
    </location>
</feature>
<dbReference type="InterPro" id="IPR050923">
    <property type="entry name" value="Cell_Proc_Reg/RNA_Proc"/>
</dbReference>
<dbReference type="SUPFAM" id="SSF49879">
    <property type="entry name" value="SMAD/FHA domain"/>
    <property type="match status" value="1"/>
</dbReference>
<dbReference type="InterPro" id="IPR008984">
    <property type="entry name" value="SMAD_FHA_dom_sf"/>
</dbReference>
<dbReference type="AlphaFoldDB" id="A0A7S1A4U3"/>
<feature type="region of interest" description="Disordered" evidence="1">
    <location>
        <begin position="1"/>
        <end position="83"/>
    </location>
</feature>
<name>A0A7S1A4U3_NOCSC</name>
<dbReference type="SMART" id="SM00240">
    <property type="entry name" value="FHA"/>
    <property type="match status" value="1"/>
</dbReference>
<feature type="region of interest" description="Disordered" evidence="1">
    <location>
        <begin position="458"/>
        <end position="504"/>
    </location>
</feature>
<protein>
    <recommendedName>
        <fullName evidence="2">FHA domain-containing protein</fullName>
    </recommendedName>
</protein>
<dbReference type="PROSITE" id="PS50006">
    <property type="entry name" value="FHA_DOMAIN"/>
    <property type="match status" value="1"/>
</dbReference>
<dbReference type="PANTHER" id="PTHR23308">
    <property type="entry name" value="NUCLEAR INHIBITOR OF PROTEIN PHOSPHATASE-1"/>
    <property type="match status" value="1"/>
</dbReference>
<dbReference type="EMBL" id="HBFQ01024293">
    <property type="protein sequence ID" value="CAD8842799.1"/>
    <property type="molecule type" value="Transcribed_RNA"/>
</dbReference>
<dbReference type="Gene3D" id="2.60.200.20">
    <property type="match status" value="1"/>
</dbReference>